<dbReference type="InterPro" id="IPR018247">
    <property type="entry name" value="EF_Hand_1_Ca_BS"/>
</dbReference>
<feature type="region of interest" description="Disordered" evidence="3">
    <location>
        <begin position="25"/>
        <end position="57"/>
    </location>
</feature>
<dbReference type="PANTHER" id="PTHR10827:SF98">
    <property type="entry name" value="45 KDA CALCIUM-BINDING PROTEIN"/>
    <property type="match status" value="1"/>
</dbReference>
<dbReference type="PROSITE" id="PS00018">
    <property type="entry name" value="EF_HAND_1"/>
    <property type="match status" value="4"/>
</dbReference>
<dbReference type="Pfam" id="PF13202">
    <property type="entry name" value="EF-hand_5"/>
    <property type="match status" value="3"/>
</dbReference>
<feature type="compositionally biased region" description="Acidic residues" evidence="3">
    <location>
        <begin position="25"/>
        <end position="34"/>
    </location>
</feature>
<dbReference type="SMART" id="SM00054">
    <property type="entry name" value="EFh"/>
    <property type="match status" value="3"/>
</dbReference>
<evidence type="ECO:0000259" key="4">
    <source>
        <dbReference type="PROSITE" id="PS50222"/>
    </source>
</evidence>
<dbReference type="Pfam" id="PF13499">
    <property type="entry name" value="EF-hand_7"/>
    <property type="match status" value="1"/>
</dbReference>
<dbReference type="InterPro" id="IPR002048">
    <property type="entry name" value="EF_hand_dom"/>
</dbReference>
<dbReference type="SUPFAM" id="SSF47473">
    <property type="entry name" value="EF-hand"/>
    <property type="match status" value="1"/>
</dbReference>
<protein>
    <submittedName>
        <fullName evidence="5">EF-hand domain-containing protein</fullName>
    </submittedName>
</protein>
<evidence type="ECO:0000313" key="6">
    <source>
        <dbReference type="Proteomes" id="UP001221686"/>
    </source>
</evidence>
<dbReference type="PANTHER" id="PTHR10827">
    <property type="entry name" value="RETICULOCALBIN"/>
    <property type="match status" value="1"/>
</dbReference>
<evidence type="ECO:0000256" key="3">
    <source>
        <dbReference type="SAM" id="MobiDB-lite"/>
    </source>
</evidence>
<comment type="caution">
    <text evidence="5">The sequence shown here is derived from an EMBL/GenBank/DDBJ whole genome shotgun (WGS) entry which is preliminary data.</text>
</comment>
<keyword evidence="1" id="KW-0479">Metal-binding</keyword>
<feature type="region of interest" description="Disordered" evidence="3">
    <location>
        <begin position="201"/>
        <end position="256"/>
    </location>
</feature>
<dbReference type="InterPro" id="IPR011992">
    <property type="entry name" value="EF-hand-dom_pair"/>
</dbReference>
<evidence type="ECO:0000256" key="2">
    <source>
        <dbReference type="ARBA" id="ARBA00022737"/>
    </source>
</evidence>
<reference evidence="5 6" key="1">
    <citation type="submission" date="2022-11" db="EMBL/GenBank/DDBJ databases">
        <title>Minimal conservation of predation-associated metabolite biosynthetic gene clusters underscores biosynthetic potential of Myxococcota including descriptions for ten novel species: Archangium lansinium sp. nov., Myxococcus landrumus sp. nov., Nannocystis bai.</title>
        <authorList>
            <person name="Ahearne A."/>
            <person name="Stevens C."/>
            <person name="Dowd S."/>
        </authorList>
    </citation>
    <scope>NUCLEOTIDE SEQUENCE [LARGE SCALE GENOMIC DNA]</scope>
    <source>
        <strain evidence="5 6">BB15-2</strain>
    </source>
</reference>
<evidence type="ECO:0000256" key="1">
    <source>
        <dbReference type="ARBA" id="ARBA00022723"/>
    </source>
</evidence>
<organism evidence="5 6">
    <name type="scientific">Nannocystis bainbridge</name>
    <dbReference type="NCBI Taxonomy" id="2995303"/>
    <lineage>
        <taxon>Bacteria</taxon>
        <taxon>Pseudomonadati</taxon>
        <taxon>Myxococcota</taxon>
        <taxon>Polyangia</taxon>
        <taxon>Nannocystales</taxon>
        <taxon>Nannocystaceae</taxon>
        <taxon>Nannocystis</taxon>
    </lineage>
</organism>
<feature type="domain" description="EF-hand" evidence="4">
    <location>
        <begin position="101"/>
        <end position="136"/>
    </location>
</feature>
<gene>
    <name evidence="5" type="ORF">POL25_31430</name>
</gene>
<name>A0ABT5E6I3_9BACT</name>
<accession>A0ABT5E6I3</accession>
<feature type="domain" description="EF-hand" evidence="4">
    <location>
        <begin position="193"/>
        <end position="228"/>
    </location>
</feature>
<keyword evidence="6" id="KW-1185">Reference proteome</keyword>
<sequence>MTRITKAAFLSLSLMFVACDKEETAEPTEQELAEVEGGHHKGGFMAKFDADGDGSISREEAKGHRFEAKFAELDVDGDGKLSGEELKAMKGRRGGHGGPKDPEERAIKLLAKFDANSDGALSREEVTEGPLAHKFAEADADSDGKLTREELKALKGRGKHGDGSHKDPAERAAMMMAKLDANSDNALSADEVAQHPKLAEKFAEADSNSDGKLSREELVAFKQAHHGDRGHGPRGDHGDRGHGPRGDYGDKGPRGE</sequence>
<proteinExistence type="predicted"/>
<dbReference type="Proteomes" id="UP001221686">
    <property type="component" value="Unassembled WGS sequence"/>
</dbReference>
<dbReference type="EMBL" id="JAQNDL010000003">
    <property type="protein sequence ID" value="MDC0721461.1"/>
    <property type="molecule type" value="Genomic_DNA"/>
</dbReference>
<dbReference type="PROSITE" id="PS51257">
    <property type="entry name" value="PROKAR_LIPOPROTEIN"/>
    <property type="match status" value="1"/>
</dbReference>
<dbReference type="RefSeq" id="WP_272089964.1">
    <property type="nucleotide sequence ID" value="NZ_JAQNDL010000003.1"/>
</dbReference>
<feature type="domain" description="EF-hand" evidence="4">
    <location>
        <begin position="61"/>
        <end position="96"/>
    </location>
</feature>
<dbReference type="Gene3D" id="1.10.238.10">
    <property type="entry name" value="EF-hand"/>
    <property type="match status" value="3"/>
</dbReference>
<keyword evidence="2" id="KW-0677">Repeat</keyword>
<evidence type="ECO:0000313" key="5">
    <source>
        <dbReference type="EMBL" id="MDC0721461.1"/>
    </source>
</evidence>
<feature type="compositionally biased region" description="Basic and acidic residues" evidence="3">
    <location>
        <begin position="212"/>
        <end position="256"/>
    </location>
</feature>
<dbReference type="PROSITE" id="PS50222">
    <property type="entry name" value="EF_HAND_2"/>
    <property type="match status" value="3"/>
</dbReference>